<feature type="domain" description="CBS" evidence="3">
    <location>
        <begin position="78"/>
        <end position="133"/>
    </location>
</feature>
<keyword evidence="5" id="KW-1185">Reference proteome</keyword>
<protein>
    <submittedName>
        <fullName evidence="4">CBS domain-containing protein</fullName>
    </submittedName>
</protein>
<dbReference type="InterPro" id="IPR046342">
    <property type="entry name" value="CBS_dom_sf"/>
</dbReference>
<organism evidence="4 5">
    <name type="scientific">Ruegeria intermedia</name>
    <dbReference type="NCBI Taxonomy" id="996115"/>
    <lineage>
        <taxon>Bacteria</taxon>
        <taxon>Pseudomonadati</taxon>
        <taxon>Pseudomonadota</taxon>
        <taxon>Alphaproteobacteria</taxon>
        <taxon>Rhodobacterales</taxon>
        <taxon>Roseobacteraceae</taxon>
        <taxon>Ruegeria</taxon>
    </lineage>
</organism>
<dbReference type="OrthoDB" id="9807125at2"/>
<reference evidence="4 5" key="1">
    <citation type="submission" date="2016-11" db="EMBL/GenBank/DDBJ databases">
        <authorList>
            <person name="Varghese N."/>
            <person name="Submissions S."/>
        </authorList>
    </citation>
    <scope>NUCLEOTIDE SEQUENCE [LARGE SCALE GENOMIC DNA]</scope>
    <source>
        <strain evidence="4 5">DSM 29341</strain>
    </source>
</reference>
<dbReference type="PROSITE" id="PS51371">
    <property type="entry name" value="CBS"/>
    <property type="match status" value="2"/>
</dbReference>
<evidence type="ECO:0000313" key="4">
    <source>
        <dbReference type="EMBL" id="SHE69123.1"/>
    </source>
</evidence>
<dbReference type="InterPro" id="IPR044725">
    <property type="entry name" value="CBSX3_CBS_dom"/>
</dbReference>
<evidence type="ECO:0000256" key="2">
    <source>
        <dbReference type="PROSITE-ProRule" id="PRU00703"/>
    </source>
</evidence>
<dbReference type="Pfam" id="PF00571">
    <property type="entry name" value="CBS"/>
    <property type="match status" value="2"/>
</dbReference>
<dbReference type="Gene3D" id="3.10.580.10">
    <property type="entry name" value="CBS-domain"/>
    <property type="match status" value="1"/>
</dbReference>
<accession>A0A1M4VJV9</accession>
<dbReference type="InterPro" id="IPR000644">
    <property type="entry name" value="CBS_dom"/>
</dbReference>
<dbReference type="SMART" id="SM00116">
    <property type="entry name" value="CBS"/>
    <property type="match status" value="2"/>
</dbReference>
<evidence type="ECO:0000313" key="5">
    <source>
        <dbReference type="Proteomes" id="UP000325134"/>
    </source>
</evidence>
<dbReference type="CDD" id="cd04623">
    <property type="entry name" value="CBS_pair_bac_euk"/>
    <property type="match status" value="1"/>
</dbReference>
<dbReference type="InterPro" id="IPR051257">
    <property type="entry name" value="Diverse_CBS-Domain"/>
</dbReference>
<dbReference type="Proteomes" id="UP000325134">
    <property type="component" value="Unassembled WGS sequence"/>
</dbReference>
<dbReference type="PANTHER" id="PTHR43080:SF2">
    <property type="entry name" value="CBS DOMAIN-CONTAINING PROTEIN"/>
    <property type="match status" value="1"/>
</dbReference>
<dbReference type="EMBL" id="FQVK01000006">
    <property type="protein sequence ID" value="SHE69123.1"/>
    <property type="molecule type" value="Genomic_DNA"/>
</dbReference>
<name>A0A1M4VJV9_9RHOB</name>
<feature type="domain" description="CBS" evidence="3">
    <location>
        <begin position="11"/>
        <end position="72"/>
    </location>
</feature>
<keyword evidence="1 2" id="KW-0129">CBS domain</keyword>
<dbReference type="RefSeq" id="WP_149775202.1">
    <property type="nucleotide sequence ID" value="NZ_FQVK01000006.1"/>
</dbReference>
<proteinExistence type="predicted"/>
<dbReference type="SUPFAM" id="SSF54631">
    <property type="entry name" value="CBS-domain pair"/>
    <property type="match status" value="1"/>
</dbReference>
<dbReference type="AlphaFoldDB" id="A0A1M4VJV9"/>
<evidence type="ECO:0000256" key="1">
    <source>
        <dbReference type="ARBA" id="ARBA00023122"/>
    </source>
</evidence>
<gene>
    <name evidence="4" type="ORF">SAMN05444279_10696</name>
</gene>
<sequence>MLVQAILSSKATDEVVTVAPSTTVSDAARILAEKRIGTVVVSEDGGKTAMGILSERDIVRELAASGSGCLTEPVSAYMTKKLVTASKQDKVQDVLARMTEGRFRHMPIVEDGQLVGIVTLGDAVKAQLSELAMEKDALQGMIMGH</sequence>
<evidence type="ECO:0000259" key="3">
    <source>
        <dbReference type="PROSITE" id="PS51371"/>
    </source>
</evidence>
<dbReference type="PANTHER" id="PTHR43080">
    <property type="entry name" value="CBS DOMAIN-CONTAINING PROTEIN CBSX3, MITOCHONDRIAL"/>
    <property type="match status" value="1"/>
</dbReference>